<keyword evidence="3" id="KW-1185">Reference proteome</keyword>
<feature type="transmembrane region" description="Helical" evidence="1">
    <location>
        <begin position="62"/>
        <end position="88"/>
    </location>
</feature>
<gene>
    <name evidence="2" type="ORF">V3I07_04485</name>
</gene>
<feature type="transmembrane region" description="Helical" evidence="1">
    <location>
        <begin position="21"/>
        <end position="42"/>
    </location>
</feature>
<protein>
    <submittedName>
        <fullName evidence="2">DUF2254 family protein</fullName>
    </submittedName>
</protein>
<feature type="transmembrane region" description="Helical" evidence="1">
    <location>
        <begin position="136"/>
        <end position="156"/>
    </location>
</feature>
<sequence length="497" mass="57891">MSTFKSKIYQQLEHKIKHLGTVMSSVYALFLGAFLLCLDFQIDLNKYFSINSLEIYTRLIPVSNVLVSIVIGISLTTFSVLFVVMQLASSQFSPRILRHFLANDFKIQAFIGFFVGTVALCILPQIISVFYTKQSFLITLLVGTFLAIRGLVWSYPSMITYLSVNMNVSSITDHIKKEVLDEIDLLYTEKWEKGNDLTYQRELCFIEKKVLKIVSPFQSGYLESIDYTQLKKNLLQLKEETYWSIVYQKPVIGEFIMKDTTILLQIIVDQISENQKEIFEKLVSKTFKVNRFRSHTQDINFGVRKLVDIGIKAISPAVNDPTTCLNCIDQLGEILKVLSERQFPSTDARQLIQSNIHINEFNYDEFVDFCFDQIYQWGKEDPTIVKRILRTIRVILPTIQNPYYLKVLIQQVEEMELSSIYTLENYESRNLKISKEKLNTIQKELQGFREKALKQIEVLKKRGVFEIYSQDKRVNKSMIFDSEIETINYLNEYLKSI</sequence>
<dbReference type="EMBL" id="JAZGZP010000005">
    <property type="protein sequence ID" value="MFK7000151.1"/>
    <property type="molecule type" value="Genomic_DNA"/>
</dbReference>
<organism evidence="2 3">
    <name type="scientific">Flavobacterium oreochromis</name>
    <dbReference type="NCBI Taxonomy" id="2906078"/>
    <lineage>
        <taxon>Bacteria</taxon>
        <taxon>Pseudomonadati</taxon>
        <taxon>Bacteroidota</taxon>
        <taxon>Flavobacteriia</taxon>
        <taxon>Flavobacteriales</taxon>
        <taxon>Flavobacteriaceae</taxon>
        <taxon>Flavobacterium</taxon>
    </lineage>
</organism>
<keyword evidence="1" id="KW-0812">Transmembrane</keyword>
<dbReference type="InterPro" id="IPR018723">
    <property type="entry name" value="DUF2254_membrane"/>
</dbReference>
<comment type="caution">
    <text evidence="2">The sequence shown here is derived from an EMBL/GenBank/DDBJ whole genome shotgun (WGS) entry which is preliminary data.</text>
</comment>
<feature type="transmembrane region" description="Helical" evidence="1">
    <location>
        <begin position="109"/>
        <end position="130"/>
    </location>
</feature>
<reference evidence="2 3" key="1">
    <citation type="submission" date="2024-02" db="EMBL/GenBank/DDBJ databases">
        <title>Comparative Genomic Analysis of Flavobacterium Species Causing Columnaris Disease of Freshwater Fish in Thailand: Insights into Virulence and Resistance Mechanisms.</title>
        <authorList>
            <person name="Nguyen D."/>
            <person name="Chokmangmeepisarn P."/>
            <person name="Khianchaikhan K."/>
            <person name="Morishita M."/>
            <person name="Bunnoy A."/>
            <person name="Rodkhum C."/>
        </authorList>
    </citation>
    <scope>NUCLEOTIDE SEQUENCE [LARGE SCALE GENOMIC DNA]</scope>
    <source>
        <strain evidence="2 3">CNRT2201</strain>
    </source>
</reference>
<evidence type="ECO:0000313" key="2">
    <source>
        <dbReference type="EMBL" id="MFK7000151.1"/>
    </source>
</evidence>
<evidence type="ECO:0000313" key="3">
    <source>
        <dbReference type="Proteomes" id="UP001621706"/>
    </source>
</evidence>
<accession>A0ABW8P718</accession>
<dbReference type="RefSeq" id="WP_088398905.1">
    <property type="nucleotide sequence ID" value="NZ_JAZGZP010000005.1"/>
</dbReference>
<keyword evidence="1" id="KW-1133">Transmembrane helix</keyword>
<keyword evidence="1" id="KW-0472">Membrane</keyword>
<evidence type="ECO:0000256" key="1">
    <source>
        <dbReference type="SAM" id="Phobius"/>
    </source>
</evidence>
<name>A0ABW8P718_9FLAO</name>
<dbReference type="Proteomes" id="UP001621706">
    <property type="component" value="Unassembled WGS sequence"/>
</dbReference>
<dbReference type="Pfam" id="PF10011">
    <property type="entry name" value="DUF2254"/>
    <property type="match status" value="1"/>
</dbReference>
<proteinExistence type="predicted"/>